<feature type="domain" description="Type I restriction modification DNA specificity" evidence="4">
    <location>
        <begin position="2"/>
        <end position="178"/>
    </location>
</feature>
<dbReference type="PANTHER" id="PTHR30408:SF13">
    <property type="entry name" value="TYPE I RESTRICTION ENZYME HINDI SPECIFICITY SUBUNIT"/>
    <property type="match status" value="1"/>
</dbReference>
<organism evidence="5 6">
    <name type="scientific">Caldifermentibacillus hisashii</name>
    <dbReference type="NCBI Taxonomy" id="996558"/>
    <lineage>
        <taxon>Bacteria</taxon>
        <taxon>Bacillati</taxon>
        <taxon>Bacillota</taxon>
        <taxon>Bacilli</taxon>
        <taxon>Bacillales</taxon>
        <taxon>Bacillaceae</taxon>
        <taxon>Caldifermentibacillus</taxon>
    </lineage>
</organism>
<keyword evidence="5" id="KW-0255">Endonuclease</keyword>
<dbReference type="GO" id="GO:0016787">
    <property type="term" value="F:hydrolase activity"/>
    <property type="evidence" value="ECO:0007669"/>
    <property type="project" value="UniProtKB-KW"/>
</dbReference>
<dbReference type="Proteomes" id="UP001459714">
    <property type="component" value="Unassembled WGS sequence"/>
</dbReference>
<dbReference type="Gene3D" id="3.90.220.20">
    <property type="entry name" value="DNA methylase specificity domains"/>
    <property type="match status" value="2"/>
</dbReference>
<keyword evidence="3" id="KW-0238">DNA-binding</keyword>
<keyword evidence="6" id="KW-1185">Reference proteome</keyword>
<dbReference type="GO" id="GO:0004519">
    <property type="term" value="F:endonuclease activity"/>
    <property type="evidence" value="ECO:0007669"/>
    <property type="project" value="UniProtKB-KW"/>
</dbReference>
<evidence type="ECO:0000256" key="1">
    <source>
        <dbReference type="ARBA" id="ARBA00010923"/>
    </source>
</evidence>
<evidence type="ECO:0000256" key="2">
    <source>
        <dbReference type="ARBA" id="ARBA00022747"/>
    </source>
</evidence>
<keyword evidence="5" id="KW-0378">Hydrolase</keyword>
<protein>
    <submittedName>
        <fullName evidence="5">Restriction endonuclease subunit S</fullName>
        <ecNumber evidence="5">3.1.21.-</ecNumber>
    </submittedName>
</protein>
<sequence>MKYKIEELCEINSENISKSDDIKYIYYLDTSNLTRGTINEIQKLIVGKDKLPSRAKRKVKVNDILISTVRPNQRHYGIIRKEIENLIVSTGFAVLSPNLKKVNPEYLYWYLTQDSIVNYLQSIAETSTSAYPSIKPSVIGGLEIDLPKLEEQKAIANILSTLDEKIETNNQINEKLEEMAQALFKHWFVDFEFPNENGEPYKSSGGEMVESELGMIPKGWEICQLDDLVDIIDNRGKTPPLSQNKTNYPIIDVKALTGTDRIVNYDNCSKFVDKNTYETWFRSGHPKTGDILLSTVGSIGELKLFFGDKGCIAQNVVALRTKNISYLYLFQYMRHIKKQLISYNIGSVQPSIKITHVKKHKILVPKKDIEDSFTEIIKNISFLIFNNSIENQRLVSIRDILLPKLMSGEIRIPMEDGVLSEKN</sequence>
<dbReference type="RefSeq" id="WP_342020900.1">
    <property type="nucleotide sequence ID" value="NZ_CP155465.1"/>
</dbReference>
<evidence type="ECO:0000259" key="4">
    <source>
        <dbReference type="Pfam" id="PF01420"/>
    </source>
</evidence>
<reference evidence="5 6" key="1">
    <citation type="submission" date="2024-03" db="EMBL/GenBank/DDBJ databases">
        <title>Bacilli Hybrid Assemblies.</title>
        <authorList>
            <person name="Kovac J."/>
        </authorList>
    </citation>
    <scope>NUCLEOTIDE SEQUENCE [LARGE SCALE GENOMIC DNA]</scope>
    <source>
        <strain evidence="5 6">FSL M8-0022</strain>
    </source>
</reference>
<dbReference type="Pfam" id="PF01420">
    <property type="entry name" value="Methylase_S"/>
    <property type="match status" value="2"/>
</dbReference>
<dbReference type="EC" id="3.1.21.-" evidence="5"/>
<comment type="similarity">
    <text evidence="1">Belongs to the type-I restriction system S methylase family.</text>
</comment>
<evidence type="ECO:0000256" key="3">
    <source>
        <dbReference type="ARBA" id="ARBA00023125"/>
    </source>
</evidence>
<dbReference type="PANTHER" id="PTHR30408">
    <property type="entry name" value="TYPE-1 RESTRICTION ENZYME ECOKI SPECIFICITY PROTEIN"/>
    <property type="match status" value="1"/>
</dbReference>
<proteinExistence type="inferred from homology"/>
<gene>
    <name evidence="5" type="ORF">NST17_19235</name>
</gene>
<keyword evidence="2" id="KW-0680">Restriction system</keyword>
<keyword evidence="5" id="KW-0540">Nuclease</keyword>
<comment type="caution">
    <text evidence="5">The sequence shown here is derived from an EMBL/GenBank/DDBJ whole genome shotgun (WGS) entry which is preliminary data.</text>
</comment>
<dbReference type="EMBL" id="JBBYAK010000001">
    <property type="protein sequence ID" value="MEL3959290.1"/>
    <property type="molecule type" value="Genomic_DNA"/>
</dbReference>
<dbReference type="InterPro" id="IPR052021">
    <property type="entry name" value="Type-I_RS_S_subunit"/>
</dbReference>
<dbReference type="InterPro" id="IPR044946">
    <property type="entry name" value="Restrct_endonuc_typeI_TRD_sf"/>
</dbReference>
<evidence type="ECO:0000313" key="6">
    <source>
        <dbReference type="Proteomes" id="UP001459714"/>
    </source>
</evidence>
<feature type="domain" description="Type I restriction modification DNA specificity" evidence="4">
    <location>
        <begin position="217"/>
        <end position="380"/>
    </location>
</feature>
<dbReference type="InterPro" id="IPR000055">
    <property type="entry name" value="Restrct_endonuc_typeI_TRD"/>
</dbReference>
<accession>A0ABU9K2I9</accession>
<name>A0ABU9K2I9_9BACI</name>
<dbReference type="SUPFAM" id="SSF116734">
    <property type="entry name" value="DNA methylase specificity domain"/>
    <property type="match status" value="2"/>
</dbReference>
<evidence type="ECO:0000313" key="5">
    <source>
        <dbReference type="EMBL" id="MEL3959290.1"/>
    </source>
</evidence>